<feature type="transmembrane region" description="Helical" evidence="6">
    <location>
        <begin position="122"/>
        <end position="141"/>
    </location>
</feature>
<comment type="similarity">
    <text evidence="2">Belongs to the EamA transporter family.</text>
</comment>
<feature type="transmembrane region" description="Helical" evidence="6">
    <location>
        <begin position="178"/>
        <end position="197"/>
    </location>
</feature>
<reference evidence="8 9" key="1">
    <citation type="submission" date="2016-08" db="EMBL/GenBank/DDBJ databases">
        <title>Genome sequencing of Paenibacillus sp. TI45-13ar, isolated from Korean traditional nuruk.</title>
        <authorList>
            <person name="Kim S.-J."/>
        </authorList>
    </citation>
    <scope>NUCLEOTIDE SEQUENCE [LARGE SCALE GENOMIC DNA]</scope>
    <source>
        <strain evidence="8 9">TI45-13ar</strain>
    </source>
</reference>
<evidence type="ECO:0000256" key="2">
    <source>
        <dbReference type="ARBA" id="ARBA00007362"/>
    </source>
</evidence>
<evidence type="ECO:0000256" key="1">
    <source>
        <dbReference type="ARBA" id="ARBA00004127"/>
    </source>
</evidence>
<feature type="domain" description="EamA" evidence="7">
    <location>
        <begin position="153"/>
        <end position="282"/>
    </location>
</feature>
<feature type="transmembrane region" description="Helical" evidence="6">
    <location>
        <begin position="93"/>
        <end position="113"/>
    </location>
</feature>
<dbReference type="STRING" id="1886670.PTI45_04108"/>
<evidence type="ECO:0000256" key="3">
    <source>
        <dbReference type="ARBA" id="ARBA00022692"/>
    </source>
</evidence>
<feature type="transmembrane region" description="Helical" evidence="6">
    <location>
        <begin position="203"/>
        <end position="228"/>
    </location>
</feature>
<dbReference type="RefSeq" id="WP_069329435.1">
    <property type="nucleotide sequence ID" value="NZ_MDER01000086.1"/>
</dbReference>
<keyword evidence="5 6" id="KW-0472">Membrane</keyword>
<feature type="transmembrane region" description="Helical" evidence="6">
    <location>
        <begin position="240"/>
        <end position="257"/>
    </location>
</feature>
<dbReference type="InterPro" id="IPR037185">
    <property type="entry name" value="EmrE-like"/>
</dbReference>
<evidence type="ECO:0000259" key="7">
    <source>
        <dbReference type="Pfam" id="PF00892"/>
    </source>
</evidence>
<evidence type="ECO:0000256" key="5">
    <source>
        <dbReference type="ARBA" id="ARBA00023136"/>
    </source>
</evidence>
<keyword evidence="4 6" id="KW-1133">Transmembrane helix</keyword>
<dbReference type="PATRIC" id="fig|1886670.3.peg.4138"/>
<dbReference type="AlphaFoldDB" id="A0A1E3KXJ1"/>
<evidence type="ECO:0000313" key="9">
    <source>
        <dbReference type="Proteomes" id="UP000094578"/>
    </source>
</evidence>
<dbReference type="Pfam" id="PF00892">
    <property type="entry name" value="EamA"/>
    <property type="match status" value="2"/>
</dbReference>
<gene>
    <name evidence="8" type="ORF">PTI45_04108</name>
</gene>
<dbReference type="PANTHER" id="PTHR32322:SF9">
    <property type="entry name" value="AMINO-ACID METABOLITE EFFLUX PUMP-RELATED"/>
    <property type="match status" value="1"/>
</dbReference>
<feature type="transmembrane region" description="Helical" evidence="6">
    <location>
        <begin position="263"/>
        <end position="284"/>
    </location>
</feature>
<dbReference type="InterPro" id="IPR000620">
    <property type="entry name" value="EamA_dom"/>
</dbReference>
<dbReference type="EMBL" id="MDER01000086">
    <property type="protein sequence ID" value="ODP26268.1"/>
    <property type="molecule type" value="Genomic_DNA"/>
</dbReference>
<sequence>MKPKELGALLLLGALWGASFIFIRIAAPVLGPIWLIDLRVWIAGIVLLIYAFIVRKLPDFKKEWKYYLMLGLLNAAIPFSLIAYSAVHLNASLTAILNATTPLFTAIVARIWLKEYLSVRKVIGILIGLVGVCILMGWSSVPFTLEVWLSIGASLTAALFYGIGSVYTKLTFTNTPALSLSIGQQLAAGIILIPLSVVTVPTVTISLTVMIAVLGLAVLCTAIGYLLYFYLVEHVGPTKTVSVTFLVPLFGIFWGILLLNEHITLGTIVGLIVIFIGVILMNGVQKTKKIRV</sequence>
<dbReference type="Proteomes" id="UP000094578">
    <property type="component" value="Unassembled WGS sequence"/>
</dbReference>
<protein>
    <submittedName>
        <fullName evidence="8">Putative transporter YdfC</fullName>
    </submittedName>
</protein>
<evidence type="ECO:0000256" key="6">
    <source>
        <dbReference type="SAM" id="Phobius"/>
    </source>
</evidence>
<comment type="subcellular location">
    <subcellularLocation>
        <location evidence="1">Endomembrane system</location>
        <topology evidence="1">Multi-pass membrane protein</topology>
    </subcellularLocation>
</comment>
<dbReference type="SUPFAM" id="SSF103481">
    <property type="entry name" value="Multidrug resistance efflux transporter EmrE"/>
    <property type="match status" value="2"/>
</dbReference>
<feature type="transmembrane region" description="Helical" evidence="6">
    <location>
        <begin position="33"/>
        <end position="54"/>
    </location>
</feature>
<feature type="transmembrane region" description="Helical" evidence="6">
    <location>
        <begin position="7"/>
        <end position="27"/>
    </location>
</feature>
<organism evidence="8 9">
    <name type="scientific">Paenibacillus nuruki</name>
    <dbReference type="NCBI Taxonomy" id="1886670"/>
    <lineage>
        <taxon>Bacteria</taxon>
        <taxon>Bacillati</taxon>
        <taxon>Bacillota</taxon>
        <taxon>Bacilli</taxon>
        <taxon>Bacillales</taxon>
        <taxon>Paenibacillaceae</taxon>
        <taxon>Paenibacillus</taxon>
    </lineage>
</organism>
<feature type="domain" description="EamA" evidence="7">
    <location>
        <begin position="9"/>
        <end position="136"/>
    </location>
</feature>
<name>A0A1E3KXJ1_9BACL</name>
<dbReference type="GO" id="GO:0016020">
    <property type="term" value="C:membrane"/>
    <property type="evidence" value="ECO:0007669"/>
    <property type="project" value="UniProtKB-SubCell"/>
</dbReference>
<feature type="transmembrane region" description="Helical" evidence="6">
    <location>
        <begin position="66"/>
        <end position="87"/>
    </location>
</feature>
<keyword evidence="3 6" id="KW-0812">Transmembrane</keyword>
<evidence type="ECO:0000256" key="4">
    <source>
        <dbReference type="ARBA" id="ARBA00022989"/>
    </source>
</evidence>
<proteinExistence type="inferred from homology"/>
<dbReference type="Gene3D" id="1.10.3730.20">
    <property type="match status" value="1"/>
</dbReference>
<comment type="caution">
    <text evidence="8">The sequence shown here is derived from an EMBL/GenBank/DDBJ whole genome shotgun (WGS) entry which is preliminary data.</text>
</comment>
<dbReference type="PANTHER" id="PTHR32322">
    <property type="entry name" value="INNER MEMBRANE TRANSPORTER"/>
    <property type="match status" value="1"/>
</dbReference>
<feature type="transmembrane region" description="Helical" evidence="6">
    <location>
        <begin position="147"/>
        <end position="166"/>
    </location>
</feature>
<accession>A0A1E3KXJ1</accession>
<dbReference type="InterPro" id="IPR050638">
    <property type="entry name" value="AA-Vitamin_Transporters"/>
</dbReference>
<evidence type="ECO:0000313" key="8">
    <source>
        <dbReference type="EMBL" id="ODP26268.1"/>
    </source>
</evidence>
<keyword evidence="9" id="KW-1185">Reference proteome</keyword>